<dbReference type="AlphaFoldDB" id="A0A1H9PGV6"/>
<accession>A0A1H9PGV6</accession>
<evidence type="ECO:0000256" key="1">
    <source>
        <dbReference type="SAM" id="MobiDB-lite"/>
    </source>
</evidence>
<proteinExistence type="predicted"/>
<feature type="region of interest" description="Disordered" evidence="1">
    <location>
        <begin position="19"/>
        <end position="43"/>
    </location>
</feature>
<name>A0A1H9PGV6_9ACTN</name>
<dbReference type="Proteomes" id="UP000182841">
    <property type="component" value="Unassembled WGS sequence"/>
</dbReference>
<evidence type="ECO:0000313" key="2">
    <source>
        <dbReference type="EMBL" id="SER47387.1"/>
    </source>
</evidence>
<organism evidence="2 3">
    <name type="scientific">Streptomyces qinglanensis</name>
    <dbReference type="NCBI Taxonomy" id="943816"/>
    <lineage>
        <taxon>Bacteria</taxon>
        <taxon>Bacillati</taxon>
        <taxon>Actinomycetota</taxon>
        <taxon>Actinomycetes</taxon>
        <taxon>Kitasatosporales</taxon>
        <taxon>Streptomycetaceae</taxon>
        <taxon>Streptomyces</taxon>
    </lineage>
</organism>
<dbReference type="EMBL" id="FOGO01000002">
    <property type="protein sequence ID" value="SER47387.1"/>
    <property type="molecule type" value="Genomic_DNA"/>
</dbReference>
<gene>
    <name evidence="2" type="ORF">SAMN05421870_1026</name>
</gene>
<evidence type="ECO:0000313" key="3">
    <source>
        <dbReference type="Proteomes" id="UP000182841"/>
    </source>
</evidence>
<keyword evidence="3" id="KW-1185">Reference proteome</keyword>
<sequence length="144" mass="15864">MSRNLRSLIVSTHPFPHQALKHQSCTAPPQPASFRRHRSGSATPKRAYHCEAAAYAPATGRSFALGTCSAPTPRLALRWLLHRAGHIADQLDTPAAKPVLHWLGDQAEHEHALSLLTRGETYTFTVFDDTTRYALSARATRSAQ</sequence>
<protein>
    <submittedName>
        <fullName evidence="2">Uncharacterized protein</fullName>
    </submittedName>
</protein>
<reference evidence="3" key="1">
    <citation type="submission" date="2016-10" db="EMBL/GenBank/DDBJ databases">
        <authorList>
            <person name="Varghese N."/>
            <person name="Submissions S."/>
        </authorList>
    </citation>
    <scope>NUCLEOTIDE SEQUENCE [LARGE SCALE GENOMIC DNA]</scope>
    <source>
        <strain evidence="3">CGMCC 4.6825</strain>
    </source>
</reference>